<accession>A0ABS7CQB1</accession>
<dbReference type="Proteomes" id="UP000813018">
    <property type="component" value="Unassembled WGS sequence"/>
</dbReference>
<dbReference type="RefSeq" id="WP_219875862.1">
    <property type="nucleotide sequence ID" value="NZ_JAHYXK010000002.1"/>
</dbReference>
<gene>
    <name evidence="1" type="ORF">K0O23_02735</name>
</gene>
<dbReference type="EMBL" id="JAHYXK010000002">
    <property type="protein sequence ID" value="MBW7465968.1"/>
    <property type="molecule type" value="Genomic_DNA"/>
</dbReference>
<sequence length="45" mass="4961">MSGTAIITPASTGNPAHYLILKILIQKSRTLTYKVRPVKYESIAD</sequence>
<name>A0ABS7CQB1_9BACT</name>
<keyword evidence="2" id="KW-1185">Reference proteome</keyword>
<evidence type="ECO:0000313" key="2">
    <source>
        <dbReference type="Proteomes" id="UP000813018"/>
    </source>
</evidence>
<comment type="caution">
    <text evidence="1">The sequence shown here is derived from an EMBL/GenBank/DDBJ whole genome shotgun (WGS) entry which is preliminary data.</text>
</comment>
<evidence type="ECO:0000313" key="1">
    <source>
        <dbReference type="EMBL" id="MBW7465968.1"/>
    </source>
</evidence>
<proteinExistence type="predicted"/>
<protein>
    <submittedName>
        <fullName evidence="1">Uncharacterized protein</fullName>
    </submittedName>
</protein>
<organism evidence="1 2">
    <name type="scientific">Pontibacter aydingkolensis</name>
    <dbReference type="NCBI Taxonomy" id="1911536"/>
    <lineage>
        <taxon>Bacteria</taxon>
        <taxon>Pseudomonadati</taxon>
        <taxon>Bacteroidota</taxon>
        <taxon>Cytophagia</taxon>
        <taxon>Cytophagales</taxon>
        <taxon>Hymenobacteraceae</taxon>
        <taxon>Pontibacter</taxon>
    </lineage>
</organism>
<reference evidence="1 2" key="1">
    <citation type="journal article" date="2016" name="Int. J. Syst. Evol. Microbiol.">
        <title>Pontibacter aydingkolensis sp. nov., isolated from soil of a salt lake.</title>
        <authorList>
            <person name="Osman G."/>
            <person name="Zhang T."/>
            <person name="Lou K."/>
            <person name="Gao Y."/>
            <person name="Chang W."/>
            <person name="Lin Q."/>
            <person name="Yang H.M."/>
            <person name="Huo X.D."/>
            <person name="Wang N."/>
        </authorList>
    </citation>
    <scope>NUCLEOTIDE SEQUENCE [LARGE SCALE GENOMIC DNA]</scope>
    <source>
        <strain evidence="1 2">KACC 19255</strain>
    </source>
</reference>